<dbReference type="AlphaFoldDB" id="A0A5Q4YVQ5"/>
<protein>
    <submittedName>
        <fullName evidence="1">Uncharacterized protein</fullName>
    </submittedName>
</protein>
<name>A0A5Q4YVQ5_9BURK</name>
<dbReference type="EMBL" id="LR699553">
    <property type="protein sequence ID" value="VVD29198.1"/>
    <property type="molecule type" value="Genomic_DNA"/>
</dbReference>
<reference evidence="1 2" key="1">
    <citation type="submission" date="2019-08" db="EMBL/GenBank/DDBJ databases">
        <authorList>
            <person name="Herpell B J."/>
        </authorList>
    </citation>
    <scope>NUCLEOTIDE SEQUENCE [LARGE SCALE GENOMIC DNA]</scope>
    <source>
        <strain evidence="2">Msb3</strain>
    </source>
</reference>
<dbReference type="Proteomes" id="UP000325811">
    <property type="component" value="Chromosome I"/>
</dbReference>
<evidence type="ECO:0000313" key="1">
    <source>
        <dbReference type="EMBL" id="VVD29198.1"/>
    </source>
</evidence>
<sequence>MFSFHPLVLSRADHILGSLLDQELAVKAGATEHMPAAASTPIAGISIDDVATALRGLPLPTQQRCLHALIDGEPHAAGLVLLHAFNLAVEAHKTLPPQEPDCTDYAPTHRTFRITGGL</sequence>
<evidence type="ECO:0000313" key="2">
    <source>
        <dbReference type="Proteomes" id="UP000325811"/>
    </source>
</evidence>
<accession>A0A5Q4YVQ5</accession>
<keyword evidence="2" id="KW-1185">Reference proteome</keyword>
<dbReference type="RefSeq" id="WP_165186434.1">
    <property type="nucleotide sequence ID" value="NZ_LR699553.1"/>
</dbReference>
<gene>
    <name evidence="1" type="ORF">PDMSB3_2742</name>
</gene>
<organism evidence="1 2">
    <name type="scientific">Paraburkholderia dioscoreae</name>
    <dbReference type="NCBI Taxonomy" id="2604047"/>
    <lineage>
        <taxon>Bacteria</taxon>
        <taxon>Pseudomonadati</taxon>
        <taxon>Pseudomonadota</taxon>
        <taxon>Betaproteobacteria</taxon>
        <taxon>Burkholderiales</taxon>
        <taxon>Burkholderiaceae</taxon>
        <taxon>Paraburkholderia</taxon>
    </lineage>
</organism>
<proteinExistence type="predicted"/>
<dbReference type="KEGG" id="pdio:PDMSB3_2742"/>